<comment type="subcellular location">
    <subcellularLocation>
        <location evidence="1">Membrane</location>
        <topology evidence="1">Single-pass membrane protein</topology>
    </subcellularLocation>
</comment>
<gene>
    <name evidence="9" type="primary">hflC</name>
    <name evidence="9" type="ORF">RQL38_00635</name>
</gene>
<evidence type="ECO:0000313" key="10">
    <source>
        <dbReference type="Proteomes" id="UP001360424"/>
    </source>
</evidence>
<evidence type="ECO:0000256" key="3">
    <source>
        <dbReference type="ARBA" id="ARBA00022692"/>
    </source>
</evidence>
<evidence type="ECO:0000256" key="1">
    <source>
        <dbReference type="ARBA" id="ARBA00004167"/>
    </source>
</evidence>
<dbReference type="InterPro" id="IPR001107">
    <property type="entry name" value="Band_7"/>
</dbReference>
<dbReference type="EMBL" id="CP135136">
    <property type="protein sequence ID" value="WWR12134.1"/>
    <property type="molecule type" value="Genomic_DNA"/>
</dbReference>
<evidence type="ECO:0000256" key="5">
    <source>
        <dbReference type="ARBA" id="ARBA00023136"/>
    </source>
</evidence>
<dbReference type="RefSeq" id="WP_338521780.1">
    <property type="nucleotide sequence ID" value="NZ_CP135136.1"/>
</dbReference>
<evidence type="ECO:0000313" key="9">
    <source>
        <dbReference type="EMBL" id="WWR12134.1"/>
    </source>
</evidence>
<comment type="similarity">
    <text evidence="2 6">Belongs to the band 7/mec-2 family. HflC subfamily.</text>
</comment>
<dbReference type="GO" id="GO:0006508">
    <property type="term" value="P:proteolysis"/>
    <property type="evidence" value="ECO:0007669"/>
    <property type="project" value="UniProtKB-KW"/>
</dbReference>
<keyword evidence="3 7" id="KW-0812">Transmembrane</keyword>
<comment type="function">
    <text evidence="6">HflC and HflK could regulate a protease.</text>
</comment>
<evidence type="ECO:0000256" key="2">
    <source>
        <dbReference type="ARBA" id="ARBA00007862"/>
    </source>
</evidence>
<dbReference type="SMART" id="SM00244">
    <property type="entry name" value="PHB"/>
    <property type="match status" value="1"/>
</dbReference>
<dbReference type="InterPro" id="IPR010200">
    <property type="entry name" value="HflC"/>
</dbReference>
<keyword evidence="10" id="KW-1185">Reference proteome</keyword>
<evidence type="ECO:0000256" key="4">
    <source>
        <dbReference type="ARBA" id="ARBA00022989"/>
    </source>
</evidence>
<dbReference type="PANTHER" id="PTHR42911">
    <property type="entry name" value="MODULATOR OF FTSH PROTEASE HFLC"/>
    <property type="match status" value="1"/>
</dbReference>
<keyword evidence="4 7" id="KW-1133">Transmembrane helix</keyword>
<dbReference type="PIRSF" id="PIRSF005651">
    <property type="entry name" value="HflC"/>
    <property type="match status" value="1"/>
</dbReference>
<dbReference type="NCBIfam" id="TIGR01932">
    <property type="entry name" value="hflC"/>
    <property type="match status" value="1"/>
</dbReference>
<evidence type="ECO:0000256" key="6">
    <source>
        <dbReference type="PIRNR" id="PIRNR005651"/>
    </source>
</evidence>
<name>A0ABZ2H0G9_9GAMM</name>
<sequence>MKIIKTFFSVVLLLLVIIFLLFGFFIIKEGNNGILLRLGRLVLNSNNQKVRIYSPGLHMKIPFIDNVYVFDTRLKTLDIKSSRIVTKEKKDVIVGYYVKWKIIDLGRYFVYTGGDELKTNSLLSQQLNTSIRAEFGKRVISEVVSEERDDINEILRTRATKQAVDLGIEIIDVRIKGIEFPDNTSNAIYQLMRANMKKIANRHRADGNSIAEEILASADAKVIVLLAKARSEAQIIRSHGKNRAFKIYLQAFKKNLDFFSLYQYYKTYENIFYSSKDLFVLDGKSKFFKYFVDPSLYVKNFNKN</sequence>
<proteinExistence type="inferred from homology"/>
<dbReference type="CDD" id="cd03405">
    <property type="entry name" value="SPFH_HflC"/>
    <property type="match status" value="1"/>
</dbReference>
<keyword evidence="9" id="KW-0378">Hydrolase</keyword>
<dbReference type="InterPro" id="IPR036013">
    <property type="entry name" value="Band_7/SPFH_dom_sf"/>
</dbReference>
<dbReference type="Gene3D" id="3.30.479.30">
    <property type="entry name" value="Band 7 domain"/>
    <property type="match status" value="1"/>
</dbReference>
<accession>A0ABZ2H0G9</accession>
<feature type="domain" description="Band 7" evidence="8">
    <location>
        <begin position="22"/>
        <end position="192"/>
    </location>
</feature>
<evidence type="ECO:0000256" key="7">
    <source>
        <dbReference type="SAM" id="Phobius"/>
    </source>
</evidence>
<dbReference type="PANTHER" id="PTHR42911:SF1">
    <property type="entry name" value="MODULATOR OF FTSH PROTEASE HFLC"/>
    <property type="match status" value="1"/>
</dbReference>
<reference evidence="9" key="1">
    <citation type="submission" date="2023-09" db="EMBL/GenBank/DDBJ databases">
        <title>Genomes of two closely related lineages of the louse Polyplax serrata with different host specificities.</title>
        <authorList>
            <person name="Martinu J."/>
            <person name="Tarabai H."/>
            <person name="Stefka J."/>
            <person name="Hypsa V."/>
        </authorList>
    </citation>
    <scope>NUCLEOTIDE SEQUENCE [LARGE SCALE GENOMIC DNA]</scope>
    <source>
        <strain evidence="9">HR10_N</strain>
    </source>
</reference>
<dbReference type="SUPFAM" id="SSF117892">
    <property type="entry name" value="Band 7/SPFH domain"/>
    <property type="match status" value="1"/>
</dbReference>
<keyword evidence="5 7" id="KW-0472">Membrane</keyword>
<evidence type="ECO:0000259" key="8">
    <source>
        <dbReference type="SMART" id="SM00244"/>
    </source>
</evidence>
<protein>
    <recommendedName>
        <fullName evidence="6">Protein HflC</fullName>
    </recommendedName>
</protein>
<dbReference type="Pfam" id="PF01145">
    <property type="entry name" value="Band_7"/>
    <property type="match status" value="1"/>
</dbReference>
<keyword evidence="9" id="KW-0645">Protease</keyword>
<organism evidence="9 10">
    <name type="scientific">Candidatus Legionella polyplacis</name>
    <dbReference type="NCBI Taxonomy" id="2005262"/>
    <lineage>
        <taxon>Bacteria</taxon>
        <taxon>Pseudomonadati</taxon>
        <taxon>Pseudomonadota</taxon>
        <taxon>Gammaproteobacteria</taxon>
        <taxon>Legionellales</taxon>
        <taxon>Legionellaceae</taxon>
        <taxon>Legionella</taxon>
    </lineage>
</organism>
<dbReference type="GO" id="GO:0008233">
    <property type="term" value="F:peptidase activity"/>
    <property type="evidence" value="ECO:0007669"/>
    <property type="project" value="UniProtKB-KW"/>
</dbReference>
<dbReference type="Proteomes" id="UP001360424">
    <property type="component" value="Chromosome"/>
</dbReference>
<feature type="transmembrane region" description="Helical" evidence="7">
    <location>
        <begin position="7"/>
        <end position="27"/>
    </location>
</feature>